<keyword evidence="1" id="KW-0732">Signal</keyword>
<feature type="chain" id="PRO_5018569666" evidence="1">
    <location>
        <begin position="21"/>
        <end position="462"/>
    </location>
</feature>
<protein>
    <submittedName>
        <fullName evidence="2">Uncharacterized protein</fullName>
    </submittedName>
</protein>
<dbReference type="EMBL" id="RBZY01000011">
    <property type="protein sequence ID" value="RWR21211.1"/>
    <property type="molecule type" value="Genomic_DNA"/>
</dbReference>
<feature type="signal peptide" evidence="1">
    <location>
        <begin position="1"/>
        <end position="20"/>
    </location>
</feature>
<sequence>MIAAASIAPMASASGVTALAFNQSTYNGTACGTITGAYVTVTEGGVPKAGESVTVSLSGGYTFSGGSTTNTEVSGPDGRVNLPAIVVPAAGGPATLTGTSGSETATAAISATSNSAAYVYRTPGQTSTASVPAGSIPLNAGWFLYGTTLYDWQGNHNYSSDVLSYSPGWVYTNGTNHIAVTTSTGQNYIFRQGGATITPAVPNGSTPLNSGYFLKNGTLYHWEGNQIATNVAATSTGWTYTNGVDQIAARLSDGKSYIYRYGQSTITASVPDGSTPLDAGYFLKNGTLYHWEGNQTATNVTATSTGWTYTNGVDQIAVRLNNEKSYIYRYGQSTITASVPDGSTPLDAGYFLKNGTLYHWEGNQTATNVTATSTGWTYTNGVDQIAVRLNNEKSYIYRYGQSTITASVPDGSTPLNAGYFLKNGTLYHWEGNQTATNVGATSTGWTYTDGSDQIDLTKPQSC</sequence>
<name>A0A3S3LGS5_9MICO</name>
<dbReference type="Proteomes" id="UP000285970">
    <property type="component" value="Unassembled WGS sequence"/>
</dbReference>
<evidence type="ECO:0000313" key="3">
    <source>
        <dbReference type="Proteomes" id="UP000285970"/>
    </source>
</evidence>
<proteinExistence type="predicted"/>
<reference evidence="2 3" key="1">
    <citation type="journal article" date="2018" name="Front. Microbiol.">
        <title>Novel Insights Into Bacterial Dimethylsulfoniopropionate Catabolism in the East China Sea.</title>
        <authorList>
            <person name="Liu J."/>
            <person name="Liu J."/>
            <person name="Zhang S.H."/>
            <person name="Liang J."/>
            <person name="Lin H."/>
            <person name="Song D."/>
            <person name="Yang G.P."/>
            <person name="Todd J.D."/>
            <person name="Zhang X.H."/>
        </authorList>
    </citation>
    <scope>NUCLEOTIDE SEQUENCE [LARGE SCALE GENOMIC DNA]</scope>
    <source>
        <strain evidence="2 3">ZYFD042</strain>
    </source>
</reference>
<dbReference type="AlphaFoldDB" id="A0A3S3LGS5"/>
<comment type="caution">
    <text evidence="2">The sequence shown here is derived from an EMBL/GenBank/DDBJ whole genome shotgun (WGS) entry which is preliminary data.</text>
</comment>
<organism evidence="2 3">
    <name type="scientific">Microbacterium enclense</name>
    <dbReference type="NCBI Taxonomy" id="993073"/>
    <lineage>
        <taxon>Bacteria</taxon>
        <taxon>Bacillati</taxon>
        <taxon>Actinomycetota</taxon>
        <taxon>Actinomycetes</taxon>
        <taxon>Micrococcales</taxon>
        <taxon>Microbacteriaceae</taxon>
        <taxon>Microbacterium</taxon>
    </lineage>
</organism>
<evidence type="ECO:0000256" key="1">
    <source>
        <dbReference type="SAM" id="SignalP"/>
    </source>
</evidence>
<accession>A0A3S3LGS5</accession>
<gene>
    <name evidence="2" type="ORF">D8Y23_04305</name>
</gene>
<evidence type="ECO:0000313" key="2">
    <source>
        <dbReference type="EMBL" id="RWR21211.1"/>
    </source>
</evidence>